<organism evidence="2 3">
    <name type="scientific">Niveibacterium microcysteis</name>
    <dbReference type="NCBI Taxonomy" id="2811415"/>
    <lineage>
        <taxon>Bacteria</taxon>
        <taxon>Pseudomonadati</taxon>
        <taxon>Pseudomonadota</taxon>
        <taxon>Betaproteobacteria</taxon>
        <taxon>Rhodocyclales</taxon>
        <taxon>Rhodocyclaceae</taxon>
        <taxon>Niveibacterium</taxon>
    </lineage>
</organism>
<dbReference type="PANTHER" id="PTHR43792:SF1">
    <property type="entry name" value="N-ACETYLTRANSFERASE DOMAIN-CONTAINING PROTEIN"/>
    <property type="match status" value="1"/>
</dbReference>
<dbReference type="InterPro" id="IPR016181">
    <property type="entry name" value="Acyl_CoA_acyltransferase"/>
</dbReference>
<dbReference type="Pfam" id="PF13302">
    <property type="entry name" value="Acetyltransf_3"/>
    <property type="match status" value="1"/>
</dbReference>
<reference evidence="2 3" key="1">
    <citation type="submission" date="2021-02" db="EMBL/GenBank/DDBJ databases">
        <title>Niveibacterium changnyeongensis HC41.</title>
        <authorList>
            <person name="Kang M."/>
        </authorList>
    </citation>
    <scope>NUCLEOTIDE SEQUENCE [LARGE SCALE GENOMIC DNA]</scope>
    <source>
        <strain evidence="2 3">HC41</strain>
    </source>
</reference>
<evidence type="ECO:0000313" key="3">
    <source>
        <dbReference type="Proteomes" id="UP000663570"/>
    </source>
</evidence>
<dbReference type="RefSeq" id="WP_206254323.1">
    <property type="nucleotide sequence ID" value="NZ_CP071060.1"/>
</dbReference>
<name>A0ABX7M8B0_9RHOO</name>
<dbReference type="Proteomes" id="UP000663570">
    <property type="component" value="Chromosome"/>
</dbReference>
<dbReference type="InterPro" id="IPR051531">
    <property type="entry name" value="N-acetyltransferase"/>
</dbReference>
<evidence type="ECO:0000313" key="2">
    <source>
        <dbReference type="EMBL" id="QSI76690.1"/>
    </source>
</evidence>
<dbReference type="PROSITE" id="PS51186">
    <property type="entry name" value="GNAT"/>
    <property type="match status" value="1"/>
</dbReference>
<dbReference type="SUPFAM" id="SSF55729">
    <property type="entry name" value="Acyl-CoA N-acyltransferases (Nat)"/>
    <property type="match status" value="1"/>
</dbReference>
<dbReference type="EMBL" id="CP071060">
    <property type="protein sequence ID" value="QSI76690.1"/>
    <property type="molecule type" value="Genomic_DNA"/>
</dbReference>
<accession>A0ABX7M8B0</accession>
<proteinExistence type="predicted"/>
<evidence type="ECO:0000259" key="1">
    <source>
        <dbReference type="PROSITE" id="PS51186"/>
    </source>
</evidence>
<dbReference type="PANTHER" id="PTHR43792">
    <property type="entry name" value="GNAT FAMILY, PUTATIVE (AFU_ORTHOLOGUE AFUA_3G00765)-RELATED-RELATED"/>
    <property type="match status" value="1"/>
</dbReference>
<protein>
    <submittedName>
        <fullName evidence="2">GNAT family N-acetyltransferase</fullName>
    </submittedName>
</protein>
<sequence>MHTIIETERLRLRPFVEADAAAYMPLVTDPDVVRYAGGPGPDTLEGVREILRSAPLADYARYGYGRFACEWKASGELVGFSGLKYLPEFNETELGYRFLTRYWGQGLATEAGLASLQFAKNTLGLARVISVIHPDNHASKRVVQKLGFRLETHREYPPLPGVQVEIWAGDLR</sequence>
<keyword evidence="3" id="KW-1185">Reference proteome</keyword>
<feature type="domain" description="N-acetyltransferase" evidence="1">
    <location>
        <begin position="10"/>
        <end position="169"/>
    </location>
</feature>
<gene>
    <name evidence="2" type="ORF">JY500_19875</name>
</gene>
<dbReference type="Gene3D" id="3.40.630.30">
    <property type="match status" value="1"/>
</dbReference>
<dbReference type="InterPro" id="IPR000182">
    <property type="entry name" value="GNAT_dom"/>
</dbReference>